<sequence length="805" mass="86168">MRKQKHLAVLFILFFWAVHSSAQPLLVSFPLTEDTAPAINAAGIEVEELQASDITDLTITDLGAQGAGWRSTLTNAYFEVILRPAPGYFLELTGLEFDCIKTIDGIQRFEIQYSLQNDFSNSAIWMDEEMEATEDVQSFAAPATSIVVGEGQELRLRWFGFNPTSSKSKWTLLSNTLNLYGVANLVANVSLNSDIVSANSPSTIGVPYLAYTSATGLTPANAFQMGAFTIRDGGAAADADNNPTVLESISFNFSNPDLLKTAMLFSDGQQLAEVPVSGQLVTFSQFSIQAEDDSGIGLELFVTFNENNVLDGAPVFAEVFQVAVGAGSSYFSSSNAGGALSNTLLTEVIATDLAFNTSPPDVAEGSTISDAVIILAVDQYGHRDLGFNEVVAVNAVGTALTESSVTEKTMSAGVASFSQLAFEGIGDDVYLLASSPALLEEAQSAHFNVTATPAAYISEFHYLDSDGSNNNNFVEVAIGNAYLSELADFGLTLYNGGDRALSSYASTTLNNFIQGQSTSSGFTYFYWETGLQDEREGIALSYQGGLLEFISYGGSFTPLSGVAAGVQSEDIGVVETEMTVPLTAIQRIGDCSGTCPIGLNWNAGGIATPGGEPITEEGPLAVSLAAFTAEVFGREVLLRWHTLTEEHSHQFILERSQDGRNFTNIGEVPAAGYSQSPQHYHWADRAPSSGYHYYRLWEVALDGTQSICGSVQVHLSAEAAFELEAYPNVFSDFVQVEWTAAAGAVEGSLLVLNYQGQVVYQKALGKLAFSEGGLKLTDVMNWPKGGYLLVIEAGRSVRSVHLLKQ</sequence>
<accession>A0A5C6RHY3</accession>
<proteinExistence type="predicted"/>
<dbReference type="Proteomes" id="UP000321580">
    <property type="component" value="Unassembled WGS sequence"/>
</dbReference>
<evidence type="ECO:0000313" key="2">
    <source>
        <dbReference type="EMBL" id="TXB62016.1"/>
    </source>
</evidence>
<protein>
    <recommendedName>
        <fullName evidence="4">T9SS type A sorting domain-containing protein</fullName>
    </recommendedName>
</protein>
<keyword evidence="1" id="KW-0732">Signal</keyword>
<dbReference type="AlphaFoldDB" id="A0A5C6RHY3"/>
<dbReference type="EMBL" id="VOOR01000039">
    <property type="protein sequence ID" value="TXB62016.1"/>
    <property type="molecule type" value="Genomic_DNA"/>
</dbReference>
<evidence type="ECO:0008006" key="4">
    <source>
        <dbReference type="Google" id="ProtNLM"/>
    </source>
</evidence>
<evidence type="ECO:0000313" key="3">
    <source>
        <dbReference type="Proteomes" id="UP000321580"/>
    </source>
</evidence>
<keyword evidence="3" id="KW-1185">Reference proteome</keyword>
<organism evidence="2 3">
    <name type="scientific">Phaeodactylibacter luteus</name>
    <dbReference type="NCBI Taxonomy" id="1564516"/>
    <lineage>
        <taxon>Bacteria</taxon>
        <taxon>Pseudomonadati</taxon>
        <taxon>Bacteroidota</taxon>
        <taxon>Saprospiria</taxon>
        <taxon>Saprospirales</taxon>
        <taxon>Haliscomenobacteraceae</taxon>
        <taxon>Phaeodactylibacter</taxon>
    </lineage>
</organism>
<gene>
    <name evidence="2" type="ORF">FRY97_16165</name>
</gene>
<dbReference type="RefSeq" id="WP_147168600.1">
    <property type="nucleotide sequence ID" value="NZ_VOOR01000039.1"/>
</dbReference>
<dbReference type="OrthoDB" id="1490051at2"/>
<feature type="chain" id="PRO_5022719652" description="T9SS type A sorting domain-containing protein" evidence="1">
    <location>
        <begin position="23"/>
        <end position="805"/>
    </location>
</feature>
<comment type="caution">
    <text evidence="2">The sequence shown here is derived from an EMBL/GenBank/DDBJ whole genome shotgun (WGS) entry which is preliminary data.</text>
</comment>
<evidence type="ECO:0000256" key="1">
    <source>
        <dbReference type="SAM" id="SignalP"/>
    </source>
</evidence>
<name>A0A5C6RHY3_9BACT</name>
<reference evidence="2 3" key="1">
    <citation type="submission" date="2019-08" db="EMBL/GenBank/DDBJ databases">
        <title>Genome of Phaeodactylibacter luteus.</title>
        <authorList>
            <person name="Bowman J.P."/>
        </authorList>
    </citation>
    <scope>NUCLEOTIDE SEQUENCE [LARGE SCALE GENOMIC DNA]</scope>
    <source>
        <strain evidence="2 3">KCTC 42180</strain>
    </source>
</reference>
<feature type="signal peptide" evidence="1">
    <location>
        <begin position="1"/>
        <end position="22"/>
    </location>
</feature>